<dbReference type="Proteomes" id="UP000233293">
    <property type="component" value="Unassembled WGS sequence"/>
</dbReference>
<keyword evidence="5" id="KW-1185">Reference proteome</keyword>
<dbReference type="PROSITE" id="PS50894">
    <property type="entry name" value="HPT"/>
    <property type="match status" value="1"/>
</dbReference>
<dbReference type="AlphaFoldDB" id="A0A2N3PWK8"/>
<organism evidence="4 5">
    <name type="scientific">Telmatospirillum siberiense</name>
    <dbReference type="NCBI Taxonomy" id="382514"/>
    <lineage>
        <taxon>Bacteria</taxon>
        <taxon>Pseudomonadati</taxon>
        <taxon>Pseudomonadota</taxon>
        <taxon>Alphaproteobacteria</taxon>
        <taxon>Rhodospirillales</taxon>
        <taxon>Rhodospirillaceae</taxon>
        <taxon>Telmatospirillum</taxon>
    </lineage>
</organism>
<feature type="domain" description="HPt" evidence="3">
    <location>
        <begin position="36"/>
        <end position="130"/>
    </location>
</feature>
<keyword evidence="1" id="KW-0902">Two-component regulatory system</keyword>
<feature type="modified residue" description="Phosphohistidine" evidence="2">
    <location>
        <position position="75"/>
    </location>
</feature>
<gene>
    <name evidence="4" type="ORF">CWS72_09225</name>
</gene>
<dbReference type="InterPro" id="IPR036641">
    <property type="entry name" value="HPT_dom_sf"/>
</dbReference>
<evidence type="ECO:0000313" key="4">
    <source>
        <dbReference type="EMBL" id="PKU24771.1"/>
    </source>
</evidence>
<dbReference type="RefSeq" id="WP_101250314.1">
    <property type="nucleotide sequence ID" value="NZ_PIUM01000008.1"/>
</dbReference>
<dbReference type="GO" id="GO:0004672">
    <property type="term" value="F:protein kinase activity"/>
    <property type="evidence" value="ECO:0007669"/>
    <property type="project" value="UniProtKB-ARBA"/>
</dbReference>
<dbReference type="InterPro" id="IPR008207">
    <property type="entry name" value="Sig_transdc_His_kin_Hpt_dom"/>
</dbReference>
<sequence>MSDKDSVEAAPSVEIDGERHFLVDQERLAILSEALGESKLTELTLTARQSILESAGELRANWQTGDVHAAGRSAHRLVGVAANFGWPALAAVARVIERACHDGTDGRQHAPQFEEILAASLAALSISPAG</sequence>
<protein>
    <recommendedName>
        <fullName evidence="3">HPt domain-containing protein</fullName>
    </recommendedName>
</protein>
<evidence type="ECO:0000259" key="3">
    <source>
        <dbReference type="PROSITE" id="PS50894"/>
    </source>
</evidence>
<dbReference type="GO" id="GO:0000160">
    <property type="term" value="P:phosphorelay signal transduction system"/>
    <property type="evidence" value="ECO:0007669"/>
    <property type="project" value="UniProtKB-KW"/>
</dbReference>
<dbReference type="Gene3D" id="1.20.120.160">
    <property type="entry name" value="HPT domain"/>
    <property type="match status" value="1"/>
</dbReference>
<proteinExistence type="predicted"/>
<dbReference type="EMBL" id="PIUM01000008">
    <property type="protein sequence ID" value="PKU24771.1"/>
    <property type="molecule type" value="Genomic_DNA"/>
</dbReference>
<comment type="caution">
    <text evidence="4">The sequence shown here is derived from an EMBL/GenBank/DDBJ whole genome shotgun (WGS) entry which is preliminary data.</text>
</comment>
<dbReference type="SUPFAM" id="SSF47226">
    <property type="entry name" value="Histidine-containing phosphotransfer domain, HPT domain"/>
    <property type="match status" value="1"/>
</dbReference>
<evidence type="ECO:0000313" key="5">
    <source>
        <dbReference type="Proteomes" id="UP000233293"/>
    </source>
</evidence>
<evidence type="ECO:0000256" key="2">
    <source>
        <dbReference type="PROSITE-ProRule" id="PRU00110"/>
    </source>
</evidence>
<evidence type="ECO:0000256" key="1">
    <source>
        <dbReference type="ARBA" id="ARBA00023012"/>
    </source>
</evidence>
<reference evidence="5" key="1">
    <citation type="submission" date="2017-12" db="EMBL/GenBank/DDBJ databases">
        <title>Draft genome sequence of Telmatospirillum siberiense 26-4b1T, an acidotolerant peatland alphaproteobacterium potentially involved in sulfur cycling.</title>
        <authorList>
            <person name="Hausmann B."/>
            <person name="Pjevac P."/>
            <person name="Schreck K."/>
            <person name="Herbold C.W."/>
            <person name="Daims H."/>
            <person name="Wagner M."/>
            <person name="Pester M."/>
            <person name="Loy A."/>
        </authorList>
    </citation>
    <scope>NUCLEOTIDE SEQUENCE [LARGE SCALE GENOMIC DNA]</scope>
    <source>
        <strain evidence="5">26-4b1</strain>
    </source>
</reference>
<name>A0A2N3PWK8_9PROT</name>
<dbReference type="Pfam" id="PF01627">
    <property type="entry name" value="Hpt"/>
    <property type="match status" value="1"/>
</dbReference>
<accession>A0A2N3PWK8</accession>
<keyword evidence="2" id="KW-0597">Phosphoprotein</keyword>